<dbReference type="OrthoDB" id="71459at2"/>
<dbReference type="EMBL" id="JAVDQK010000001">
    <property type="protein sequence ID" value="MDR6216947.1"/>
    <property type="molecule type" value="Genomic_DNA"/>
</dbReference>
<keyword evidence="5" id="KW-1185">Reference proteome</keyword>
<dbReference type="PATRIC" id="fig|1309411.5.peg.981"/>
<proteinExistence type="predicted"/>
<dbReference type="AlphaFoldDB" id="A0A0F7JM84"/>
<feature type="transmembrane region" description="Helical" evidence="1">
    <location>
        <begin position="64"/>
        <end position="86"/>
    </location>
</feature>
<dbReference type="PANTHER" id="PTHR45138:SF24">
    <property type="entry name" value="DIGUANYLATE CYCLASE DGCC-RELATED"/>
    <property type="match status" value="1"/>
</dbReference>
<keyword evidence="1" id="KW-0812">Transmembrane</keyword>
<dbReference type="Proteomes" id="UP001185331">
    <property type="component" value="Unassembled WGS sequence"/>
</dbReference>
<reference evidence="3 5" key="1">
    <citation type="submission" date="2015-01" db="EMBL/GenBank/DDBJ databases">
        <title>Deinococcus soli/N5/whole genome sequencing.</title>
        <authorList>
            <person name="Kim M.K."/>
            <person name="Srinivasan S."/>
            <person name="Lee J.-J."/>
        </authorList>
    </citation>
    <scope>NUCLEOTIDE SEQUENCE [LARGE SCALE GENOMIC DNA]</scope>
    <source>
        <strain evidence="3 5">N5</strain>
    </source>
</reference>
<keyword evidence="1" id="KW-1133">Transmembrane helix</keyword>
<dbReference type="EMBL" id="CP011389">
    <property type="protein sequence ID" value="AKH16479.1"/>
    <property type="molecule type" value="Genomic_DNA"/>
</dbReference>
<accession>A0A0F7JM84</accession>
<dbReference type="InterPro" id="IPR000160">
    <property type="entry name" value="GGDEF_dom"/>
</dbReference>
<feature type="transmembrane region" description="Helical" evidence="1">
    <location>
        <begin position="228"/>
        <end position="246"/>
    </location>
</feature>
<dbReference type="KEGG" id="dch:SY84_04770"/>
<name>A0A0F7JM84_9DEIO</name>
<dbReference type="PANTHER" id="PTHR45138">
    <property type="entry name" value="REGULATORY COMPONENTS OF SENSORY TRANSDUCTION SYSTEM"/>
    <property type="match status" value="1"/>
</dbReference>
<evidence type="ECO:0000313" key="3">
    <source>
        <dbReference type="EMBL" id="AKH16479.1"/>
    </source>
</evidence>
<keyword evidence="1" id="KW-0472">Membrane</keyword>
<feature type="transmembrane region" description="Helical" evidence="1">
    <location>
        <begin position="197"/>
        <end position="216"/>
    </location>
</feature>
<evidence type="ECO:0000256" key="1">
    <source>
        <dbReference type="SAM" id="Phobius"/>
    </source>
</evidence>
<feature type="transmembrane region" description="Helical" evidence="1">
    <location>
        <begin position="258"/>
        <end position="280"/>
    </location>
</feature>
<dbReference type="GO" id="GO:0043709">
    <property type="term" value="P:cell adhesion involved in single-species biofilm formation"/>
    <property type="evidence" value="ECO:0007669"/>
    <property type="project" value="TreeGrafter"/>
</dbReference>
<reference evidence="4" key="2">
    <citation type="submission" date="2023-07" db="EMBL/GenBank/DDBJ databases">
        <title>Sorghum-associated microbial communities from plants grown in Nebraska, USA.</title>
        <authorList>
            <person name="Schachtman D."/>
        </authorList>
    </citation>
    <scope>NUCLEOTIDE SEQUENCE</scope>
    <source>
        <strain evidence="4">BE330</strain>
    </source>
</reference>
<dbReference type="CDD" id="cd01949">
    <property type="entry name" value="GGDEF"/>
    <property type="match status" value="1"/>
</dbReference>
<dbReference type="SMART" id="SM00267">
    <property type="entry name" value="GGDEF"/>
    <property type="match status" value="1"/>
</dbReference>
<feature type="transmembrane region" description="Helical" evidence="1">
    <location>
        <begin position="172"/>
        <end position="190"/>
    </location>
</feature>
<dbReference type="InterPro" id="IPR043128">
    <property type="entry name" value="Rev_trsase/Diguanyl_cyclase"/>
</dbReference>
<dbReference type="GO" id="GO:1902201">
    <property type="term" value="P:negative regulation of bacterial-type flagellum-dependent cell motility"/>
    <property type="evidence" value="ECO:0007669"/>
    <property type="project" value="TreeGrafter"/>
</dbReference>
<feature type="transmembrane region" description="Helical" evidence="1">
    <location>
        <begin position="292"/>
        <end position="312"/>
    </location>
</feature>
<dbReference type="Pfam" id="PF00990">
    <property type="entry name" value="GGDEF"/>
    <property type="match status" value="1"/>
</dbReference>
<dbReference type="InterPro" id="IPR050469">
    <property type="entry name" value="Diguanylate_Cyclase"/>
</dbReference>
<gene>
    <name evidence="4" type="ORF">J2Y00_000496</name>
    <name evidence="3" type="ORF">SY84_04770</name>
</gene>
<dbReference type="SUPFAM" id="SSF55073">
    <property type="entry name" value="Nucleotide cyclase"/>
    <property type="match status" value="1"/>
</dbReference>
<evidence type="ECO:0000313" key="4">
    <source>
        <dbReference type="EMBL" id="MDR6216947.1"/>
    </source>
</evidence>
<dbReference type="NCBIfam" id="TIGR00254">
    <property type="entry name" value="GGDEF"/>
    <property type="match status" value="1"/>
</dbReference>
<dbReference type="Proteomes" id="UP000034024">
    <property type="component" value="Chromosome"/>
</dbReference>
<dbReference type="GO" id="GO:0005886">
    <property type="term" value="C:plasma membrane"/>
    <property type="evidence" value="ECO:0007669"/>
    <property type="project" value="TreeGrafter"/>
</dbReference>
<protein>
    <submittedName>
        <fullName evidence="4">Diguanylate cyclase (GGDEF)-like protein</fullName>
    </submittedName>
</protein>
<dbReference type="RefSeq" id="WP_046843054.1">
    <property type="nucleotide sequence ID" value="NZ_BMHJ01000003.1"/>
</dbReference>
<dbReference type="Gene3D" id="3.30.70.270">
    <property type="match status" value="1"/>
</dbReference>
<dbReference type="InterPro" id="IPR029787">
    <property type="entry name" value="Nucleotide_cyclase"/>
</dbReference>
<evidence type="ECO:0000313" key="5">
    <source>
        <dbReference type="Proteomes" id="UP000034024"/>
    </source>
</evidence>
<organism evidence="3 5">
    <name type="scientific">Deinococcus soli</name>
    <name type="common">ex Cha et al. 2016</name>
    <dbReference type="NCBI Taxonomy" id="1309411"/>
    <lineage>
        <taxon>Bacteria</taxon>
        <taxon>Thermotogati</taxon>
        <taxon>Deinococcota</taxon>
        <taxon>Deinococci</taxon>
        <taxon>Deinococcales</taxon>
        <taxon>Deinococcaceae</taxon>
        <taxon>Deinococcus</taxon>
    </lineage>
</organism>
<evidence type="ECO:0000259" key="2">
    <source>
        <dbReference type="PROSITE" id="PS50887"/>
    </source>
</evidence>
<feature type="domain" description="GGDEF" evidence="2">
    <location>
        <begin position="362"/>
        <end position="494"/>
    </location>
</feature>
<dbReference type="GO" id="GO:0052621">
    <property type="term" value="F:diguanylate cyclase activity"/>
    <property type="evidence" value="ECO:0007669"/>
    <property type="project" value="TreeGrafter"/>
</dbReference>
<sequence>MRPFPLPTLFVPLLLLAAAHSVSLIFSHRAGDILTVSDRLYLIVPALAALASWQAVRGARDRRLAVWAAVCLTFLAGAEVILVAAYDLQDLRAPDYGVGDALYHAYYLGLVALLLGTRAGPRPPQRERRLTPPEGVLDSLITGVVVAELSWVLGLVPLLADPRTTLLFKSVNVSYVVLDVILLTLALLRLRLGRDHSWPLVAGLLSYVAADLLYLIDGPVRIPVGLTDLLWTWGTVGQAVGFALLVRRPDLTAPTPVAVTLIVRTLPYLAVLTACLILIFNGLSLDLRGRGVVWFTVTVFALVMVRQAYTLVDTGRLNRLLTEQAAQLRGSRDEMEYRALHDSLTGLLNRDGFRQLMQAQTGLRTLLMLDLDGFKPVNDTHGHAAGDRVLRDVARRIHDVSEPWFDAARLGGDEFALLSREPLGAPQVRQVAALLIGRLSEPFEVRGGHMTLGVSVGVAQGEPGVSPDALLGRADAALYLAKRGGGAQLREAEALPDALRPRPDPPGPC</sequence>
<dbReference type="PROSITE" id="PS50887">
    <property type="entry name" value="GGDEF"/>
    <property type="match status" value="1"/>
</dbReference>
<feature type="transmembrane region" description="Helical" evidence="1">
    <location>
        <begin position="101"/>
        <end position="119"/>
    </location>
</feature>